<accession>A0ABS1TFQ7</accession>
<dbReference type="PANTHER" id="PTHR37305:SF1">
    <property type="entry name" value="MEMBRANE PROTEIN"/>
    <property type="match status" value="1"/>
</dbReference>
<dbReference type="RefSeq" id="WP_202749556.1">
    <property type="nucleotide sequence ID" value="NZ_JAESWC010000008.1"/>
</dbReference>
<gene>
    <name evidence="2" type="ORF">JK636_13655</name>
</gene>
<organism evidence="2 3">
    <name type="scientific">Clostridium rhizosphaerae</name>
    <dbReference type="NCBI Taxonomy" id="2803861"/>
    <lineage>
        <taxon>Bacteria</taxon>
        <taxon>Bacillati</taxon>
        <taxon>Bacillota</taxon>
        <taxon>Clostridia</taxon>
        <taxon>Eubacteriales</taxon>
        <taxon>Clostridiaceae</taxon>
        <taxon>Clostridium</taxon>
    </lineage>
</organism>
<keyword evidence="3" id="KW-1185">Reference proteome</keyword>
<comment type="caution">
    <text evidence="2">The sequence shown here is derived from an EMBL/GenBank/DDBJ whole genome shotgun (WGS) entry which is preliminary data.</text>
</comment>
<keyword evidence="1" id="KW-1133">Transmembrane helix</keyword>
<feature type="transmembrane region" description="Helical" evidence="1">
    <location>
        <begin position="103"/>
        <end position="131"/>
    </location>
</feature>
<dbReference type="Proteomes" id="UP000632377">
    <property type="component" value="Unassembled WGS sequence"/>
</dbReference>
<sequence>MAGFKVALINEIEKLCKKKKFLLAIIISFIFIIAGQGAVMALRSRFGLRGASSMEFPILVLSILVNTILPLFTALVTIDSFSGEFSQNTMKISLARPVTRFKYFTAKLTAIFIFILFNLILVMLISIFAGVLFNSNSFTLKAIINIVLSYLVTALPMLILAMVIAIISNILKSGVSVFFISVLIFLVFKVLEIVFSRYSGIFFTSIFDWYNLWIITPFPVFKILLKFMMLVSYGIILFTLGYYLFDKKDF</sequence>
<keyword evidence="1" id="KW-0812">Transmembrane</keyword>
<feature type="transmembrane region" description="Helical" evidence="1">
    <location>
        <begin position="21"/>
        <end position="44"/>
    </location>
</feature>
<dbReference type="EMBL" id="JAESWC010000008">
    <property type="protein sequence ID" value="MBL4936803.1"/>
    <property type="molecule type" value="Genomic_DNA"/>
</dbReference>
<evidence type="ECO:0000256" key="1">
    <source>
        <dbReference type="SAM" id="Phobius"/>
    </source>
</evidence>
<proteinExistence type="predicted"/>
<evidence type="ECO:0000313" key="3">
    <source>
        <dbReference type="Proteomes" id="UP000632377"/>
    </source>
</evidence>
<feature type="transmembrane region" description="Helical" evidence="1">
    <location>
        <begin position="227"/>
        <end position="245"/>
    </location>
</feature>
<protein>
    <submittedName>
        <fullName evidence="2">ABC transporter permease</fullName>
    </submittedName>
</protein>
<evidence type="ECO:0000313" key="2">
    <source>
        <dbReference type="EMBL" id="MBL4936803.1"/>
    </source>
</evidence>
<feature type="transmembrane region" description="Helical" evidence="1">
    <location>
        <begin position="143"/>
        <end position="167"/>
    </location>
</feature>
<keyword evidence="1" id="KW-0472">Membrane</keyword>
<feature type="transmembrane region" description="Helical" evidence="1">
    <location>
        <begin position="174"/>
        <end position="195"/>
    </location>
</feature>
<dbReference type="PANTHER" id="PTHR37305">
    <property type="entry name" value="INTEGRAL MEMBRANE PROTEIN-RELATED"/>
    <property type="match status" value="1"/>
</dbReference>
<name>A0ABS1TFQ7_9CLOT</name>
<reference evidence="2 3" key="1">
    <citation type="submission" date="2021-01" db="EMBL/GenBank/DDBJ databases">
        <title>Genome public.</title>
        <authorList>
            <person name="Liu C."/>
            <person name="Sun Q."/>
        </authorList>
    </citation>
    <scope>NUCLEOTIDE SEQUENCE [LARGE SCALE GENOMIC DNA]</scope>
    <source>
        <strain evidence="2 3">YIM B02515</strain>
    </source>
</reference>
<dbReference type="Pfam" id="PF12730">
    <property type="entry name" value="ABC2_membrane_4"/>
    <property type="match status" value="1"/>
</dbReference>
<feature type="transmembrane region" description="Helical" evidence="1">
    <location>
        <begin position="56"/>
        <end position="82"/>
    </location>
</feature>